<reference evidence="2" key="1">
    <citation type="journal article" date="2022" name="Nat. Commun.">
        <title>Chromosome evolution and the genetic basis of agronomically important traits in greater yam.</title>
        <authorList>
            <person name="Bredeson J.V."/>
            <person name="Lyons J.B."/>
            <person name="Oniyinde I.O."/>
            <person name="Okereke N.R."/>
            <person name="Kolade O."/>
            <person name="Nnabue I."/>
            <person name="Nwadili C.O."/>
            <person name="Hribova E."/>
            <person name="Parker M."/>
            <person name="Nwogha J."/>
            <person name="Shu S."/>
            <person name="Carlson J."/>
            <person name="Kariba R."/>
            <person name="Muthemba S."/>
            <person name="Knop K."/>
            <person name="Barton G.J."/>
            <person name="Sherwood A.V."/>
            <person name="Lopez-Montes A."/>
            <person name="Asiedu R."/>
            <person name="Jamnadass R."/>
            <person name="Muchugi A."/>
            <person name="Goodstein D."/>
            <person name="Egesi C.N."/>
            <person name="Featherston J."/>
            <person name="Asfaw A."/>
            <person name="Simpson G.G."/>
            <person name="Dolezel J."/>
            <person name="Hendre P.S."/>
            <person name="Van Deynze A."/>
            <person name="Kumar P.L."/>
            <person name="Obidiegwu J.E."/>
            <person name="Bhattacharjee R."/>
            <person name="Rokhsar D.S."/>
        </authorList>
    </citation>
    <scope>NUCLEOTIDE SEQUENCE [LARGE SCALE GENOMIC DNA]</scope>
    <source>
        <strain evidence="2">cv. TDa95/00328</strain>
    </source>
</reference>
<protein>
    <submittedName>
        <fullName evidence="1">Zinc finger RING/FYVE/PHD-type protein</fullName>
    </submittedName>
</protein>
<gene>
    <name evidence="1" type="ORF">IHE45_05G017300</name>
</gene>
<name>A0ACB7VZM4_DIOAL</name>
<organism evidence="1 2">
    <name type="scientific">Dioscorea alata</name>
    <name type="common">Purple yam</name>
    <dbReference type="NCBI Taxonomy" id="55571"/>
    <lineage>
        <taxon>Eukaryota</taxon>
        <taxon>Viridiplantae</taxon>
        <taxon>Streptophyta</taxon>
        <taxon>Embryophyta</taxon>
        <taxon>Tracheophyta</taxon>
        <taxon>Spermatophyta</taxon>
        <taxon>Magnoliopsida</taxon>
        <taxon>Liliopsida</taxon>
        <taxon>Dioscoreales</taxon>
        <taxon>Dioscoreaceae</taxon>
        <taxon>Dioscorea</taxon>
    </lineage>
</organism>
<evidence type="ECO:0000313" key="2">
    <source>
        <dbReference type="Proteomes" id="UP000827976"/>
    </source>
</evidence>
<evidence type="ECO:0000313" key="1">
    <source>
        <dbReference type="EMBL" id="KAH7680800.1"/>
    </source>
</evidence>
<dbReference type="Proteomes" id="UP000827976">
    <property type="component" value="Chromosome 5"/>
</dbReference>
<accession>A0ACB7VZM4</accession>
<keyword evidence="2" id="KW-1185">Reference proteome</keyword>
<sequence>MSMSIPHLFLCPISLDLLTDPVTLSTGQTYDRLSIERWLAGGNLTCPVTMQRLQDTTLVPNHTLRHLIDQWLLTDCLTSNDKSCNFSLGTLKLNLQSSDTSLNAKLESVKKVRILSMESDTGQVCLFQLGFFPLLLQLILEASHEFNDDFELVEVALDCILSLSPSSSSSSSHLEFLNILKKDQNLVPLLYLLEQDNGRVKTSICCLIERIASSPVTLDLCSVIGQSQRVLQVLVSLITDADSQASEAAVRALSGICLLEANRSNAIKEGATDSLVAYLSGSKRRNATQALAAIEILSAMDEGKKMLIKNRNAVKVLVKMLFKVSSDHQGSEHAVSALLLLCRESPRVRSEAVIAGALTQLLLLLQSQCSAKAKSKARALLKLLSCTCHSYHSM</sequence>
<comment type="caution">
    <text evidence="1">The sequence shown here is derived from an EMBL/GenBank/DDBJ whole genome shotgun (WGS) entry which is preliminary data.</text>
</comment>
<proteinExistence type="predicted"/>
<dbReference type="EMBL" id="CM037015">
    <property type="protein sequence ID" value="KAH7680800.1"/>
    <property type="molecule type" value="Genomic_DNA"/>
</dbReference>